<protein>
    <submittedName>
        <fullName evidence="1">OLC1v1022519C1</fullName>
    </submittedName>
</protein>
<gene>
    <name evidence="1" type="ORF">OLC1_LOCUS861</name>
</gene>
<accession>A0AAV1BY10</accession>
<organism evidence="1 2">
    <name type="scientific">Oldenlandia corymbosa var. corymbosa</name>
    <dbReference type="NCBI Taxonomy" id="529605"/>
    <lineage>
        <taxon>Eukaryota</taxon>
        <taxon>Viridiplantae</taxon>
        <taxon>Streptophyta</taxon>
        <taxon>Embryophyta</taxon>
        <taxon>Tracheophyta</taxon>
        <taxon>Spermatophyta</taxon>
        <taxon>Magnoliopsida</taxon>
        <taxon>eudicotyledons</taxon>
        <taxon>Gunneridae</taxon>
        <taxon>Pentapetalae</taxon>
        <taxon>asterids</taxon>
        <taxon>lamiids</taxon>
        <taxon>Gentianales</taxon>
        <taxon>Rubiaceae</taxon>
        <taxon>Rubioideae</taxon>
        <taxon>Spermacoceae</taxon>
        <taxon>Hedyotis-Oldenlandia complex</taxon>
        <taxon>Oldenlandia</taxon>
    </lineage>
</organism>
<evidence type="ECO:0000313" key="1">
    <source>
        <dbReference type="EMBL" id="CAI9088241.1"/>
    </source>
</evidence>
<sequence>MAGLGLALDLLRKNRNWGAKVFHSHDIFSAKAAAKAAATSAAALAPVATWAFTRNGESHIAYSDAGVTTNEGYAADCIFDKGTFNLEGSKVYIIEVKPLLSAFHWKNLALTSLRSFLLFFLPLLEPRANLEDDDDDDFLQDPPENQPVDLVVPLKKSLKQIIRETTVVTTRRVLERLALHYVSERMAWKLLKDTPRSAARKAFRGMPAYTYIFAVSRTTLRGHFLGTLAALFVQVGIDIYRFFSRIYSSEEDTLDEGVVAEQLQLLGRKVYITTLRCGASLIFASIGAGIGAYVIHPRTGQWIGCALGDLAGPLVLSVCFEKLFHMEL</sequence>
<evidence type="ECO:0000313" key="2">
    <source>
        <dbReference type="Proteomes" id="UP001161247"/>
    </source>
</evidence>
<reference evidence="1" key="1">
    <citation type="submission" date="2023-03" db="EMBL/GenBank/DDBJ databases">
        <authorList>
            <person name="Julca I."/>
        </authorList>
    </citation>
    <scope>NUCLEOTIDE SEQUENCE</scope>
</reference>
<proteinExistence type="predicted"/>
<keyword evidence="2" id="KW-1185">Reference proteome</keyword>
<dbReference type="PANTHER" id="PTHR36074:SF1">
    <property type="entry name" value="ISOPENTENYL-DIPHOSPHATE DELTA-ISOMERASE"/>
    <property type="match status" value="1"/>
</dbReference>
<dbReference type="AlphaFoldDB" id="A0AAV1BY10"/>
<dbReference type="PANTHER" id="PTHR36074">
    <property type="entry name" value="ISOPENTENYL-DIPHOSPHATE DELTA-ISOMERASE"/>
    <property type="match status" value="1"/>
</dbReference>
<name>A0AAV1BY10_OLDCO</name>
<dbReference type="EMBL" id="OX459118">
    <property type="protein sequence ID" value="CAI9088241.1"/>
    <property type="molecule type" value="Genomic_DNA"/>
</dbReference>
<dbReference type="Proteomes" id="UP001161247">
    <property type="component" value="Chromosome 1"/>
</dbReference>